<evidence type="ECO:0000313" key="2">
    <source>
        <dbReference type="EMBL" id="GHE23737.1"/>
    </source>
</evidence>
<dbReference type="EMBL" id="BNAF01000002">
    <property type="protein sequence ID" value="GHE23737.1"/>
    <property type="molecule type" value="Genomic_DNA"/>
</dbReference>
<organism evidence="2 3">
    <name type="scientific">Sphingobacterium griseoflavum</name>
    <dbReference type="NCBI Taxonomy" id="1474952"/>
    <lineage>
        <taxon>Bacteria</taxon>
        <taxon>Pseudomonadati</taxon>
        <taxon>Bacteroidota</taxon>
        <taxon>Sphingobacteriia</taxon>
        <taxon>Sphingobacteriales</taxon>
        <taxon>Sphingobacteriaceae</taxon>
        <taxon>Sphingobacterium</taxon>
    </lineage>
</organism>
<evidence type="ECO:0008006" key="4">
    <source>
        <dbReference type="Google" id="ProtNLM"/>
    </source>
</evidence>
<keyword evidence="1" id="KW-0472">Membrane</keyword>
<evidence type="ECO:0000313" key="3">
    <source>
        <dbReference type="Proteomes" id="UP000620550"/>
    </source>
</evidence>
<dbReference type="RefSeq" id="WP_229826312.1">
    <property type="nucleotide sequence ID" value="NZ_BNAF01000002.1"/>
</dbReference>
<accession>A0ABQ3HU70</accession>
<reference evidence="3" key="1">
    <citation type="journal article" date="2019" name="Int. J. Syst. Evol. Microbiol.">
        <title>The Global Catalogue of Microorganisms (GCM) 10K type strain sequencing project: providing services to taxonomists for standard genome sequencing and annotation.</title>
        <authorList>
            <consortium name="The Broad Institute Genomics Platform"/>
            <consortium name="The Broad Institute Genome Sequencing Center for Infectious Disease"/>
            <person name="Wu L."/>
            <person name="Ma J."/>
        </authorList>
    </citation>
    <scope>NUCLEOTIDE SEQUENCE [LARGE SCALE GENOMIC DNA]</scope>
    <source>
        <strain evidence="3">CGMCC 1.12966</strain>
    </source>
</reference>
<proteinExistence type="predicted"/>
<name>A0ABQ3HU70_9SPHI</name>
<keyword evidence="1" id="KW-0812">Transmembrane</keyword>
<comment type="caution">
    <text evidence="2">The sequence shown here is derived from an EMBL/GenBank/DDBJ whole genome shotgun (WGS) entry which is preliminary data.</text>
</comment>
<keyword evidence="1" id="KW-1133">Transmembrane helix</keyword>
<evidence type="ECO:0000256" key="1">
    <source>
        <dbReference type="SAM" id="Phobius"/>
    </source>
</evidence>
<feature type="transmembrane region" description="Helical" evidence="1">
    <location>
        <begin position="53"/>
        <end position="74"/>
    </location>
</feature>
<sequence>MRGVIVVSKFWTNFFSAGRALAVTIFPFIFVRSLEARKDTRLLNHERIHICQVLELCIVPFYLWYALEFLFFYLRYRDVQKAYMSISFEREAYAHEKDLTYLARRQYWAFVAHYRKP</sequence>
<dbReference type="Proteomes" id="UP000620550">
    <property type="component" value="Unassembled WGS sequence"/>
</dbReference>
<gene>
    <name evidence="2" type="ORF">GCM10017764_07050</name>
</gene>
<feature type="transmembrane region" description="Helical" evidence="1">
    <location>
        <begin position="12"/>
        <end position="32"/>
    </location>
</feature>
<keyword evidence="3" id="KW-1185">Reference proteome</keyword>
<protein>
    <recommendedName>
        <fullName evidence="4">DUF4157 domain-containing protein</fullName>
    </recommendedName>
</protein>